<dbReference type="OrthoDB" id="789864at2"/>
<reference evidence="3" key="1">
    <citation type="submission" date="2018-11" db="EMBL/GenBank/DDBJ databases">
        <title>Chitinophaga lutea sp.nov., isolate from arsenic contaminated soil.</title>
        <authorList>
            <person name="Zong Y."/>
        </authorList>
    </citation>
    <scope>NUCLEOTIDE SEQUENCE [LARGE SCALE GENOMIC DNA]</scope>
    <source>
        <strain evidence="3">YLT18</strain>
    </source>
</reference>
<evidence type="ECO:0000256" key="1">
    <source>
        <dbReference type="SAM" id="SignalP"/>
    </source>
</evidence>
<accession>A0A3N4M932</accession>
<sequence length="243" mass="27868">MRRMFTFLFVLLYAAPAFSQFSDSTHYYIKYASTGAINKTDDGNSYLLNNAMAFKVSRKKISLNADASYLYGQSNGDVSNNDFTGSMNFSLYPHGRNFYYWGLTGYDKSYSLKINNRFQGGAGAAWNVISKPNATLNVSDGILFESSDLLLHDTIPDVYHTFRNSLRIYYKWTVKNIIVLEGAHFLQQSLQYSDDYIIKSTNALSVKLRSWLAITAVLNYNRITRTDRENLFINYGLTIEKYF</sequence>
<dbReference type="AlphaFoldDB" id="A0A3N4M932"/>
<organism evidence="2 3">
    <name type="scientific">Chitinophaga barathri</name>
    <dbReference type="NCBI Taxonomy" id="1647451"/>
    <lineage>
        <taxon>Bacteria</taxon>
        <taxon>Pseudomonadati</taxon>
        <taxon>Bacteroidota</taxon>
        <taxon>Chitinophagia</taxon>
        <taxon>Chitinophagales</taxon>
        <taxon>Chitinophagaceae</taxon>
        <taxon>Chitinophaga</taxon>
    </lineage>
</organism>
<evidence type="ECO:0000313" key="2">
    <source>
        <dbReference type="EMBL" id="RPD38086.1"/>
    </source>
</evidence>
<keyword evidence="1" id="KW-0732">Signal</keyword>
<name>A0A3N4M932_9BACT</name>
<evidence type="ECO:0000313" key="3">
    <source>
        <dbReference type="Proteomes" id="UP000279089"/>
    </source>
</evidence>
<comment type="caution">
    <text evidence="2">The sequence shown here is derived from an EMBL/GenBank/DDBJ whole genome shotgun (WGS) entry which is preliminary data.</text>
</comment>
<dbReference type="Pfam" id="PF04338">
    <property type="entry name" value="DUF481"/>
    <property type="match status" value="1"/>
</dbReference>
<dbReference type="EMBL" id="RMBX01000018">
    <property type="protein sequence ID" value="RPD38086.1"/>
    <property type="molecule type" value="Genomic_DNA"/>
</dbReference>
<keyword evidence="3" id="KW-1185">Reference proteome</keyword>
<feature type="chain" id="PRO_5017960904" evidence="1">
    <location>
        <begin position="20"/>
        <end position="243"/>
    </location>
</feature>
<dbReference type="RefSeq" id="WP_120519281.1">
    <property type="nucleotide sequence ID" value="NZ_RMBX01000018.1"/>
</dbReference>
<dbReference type="Proteomes" id="UP000279089">
    <property type="component" value="Unassembled WGS sequence"/>
</dbReference>
<gene>
    <name evidence="2" type="ORF">EG028_26580</name>
</gene>
<feature type="signal peptide" evidence="1">
    <location>
        <begin position="1"/>
        <end position="19"/>
    </location>
</feature>
<dbReference type="InterPro" id="IPR007433">
    <property type="entry name" value="DUF481"/>
</dbReference>
<protein>
    <submittedName>
        <fullName evidence="2">DUF481 domain-containing protein</fullName>
    </submittedName>
</protein>
<proteinExistence type="predicted"/>